<organism evidence="2 3">
    <name type="scientific">Cephalotus follicularis</name>
    <name type="common">Albany pitcher plant</name>
    <dbReference type="NCBI Taxonomy" id="3775"/>
    <lineage>
        <taxon>Eukaryota</taxon>
        <taxon>Viridiplantae</taxon>
        <taxon>Streptophyta</taxon>
        <taxon>Embryophyta</taxon>
        <taxon>Tracheophyta</taxon>
        <taxon>Spermatophyta</taxon>
        <taxon>Magnoliopsida</taxon>
        <taxon>eudicotyledons</taxon>
        <taxon>Gunneridae</taxon>
        <taxon>Pentapetalae</taxon>
        <taxon>rosids</taxon>
        <taxon>fabids</taxon>
        <taxon>Oxalidales</taxon>
        <taxon>Cephalotaceae</taxon>
        <taxon>Cephalotus</taxon>
    </lineage>
</organism>
<dbReference type="InterPro" id="IPR002083">
    <property type="entry name" value="MATH/TRAF_dom"/>
</dbReference>
<sequence length="308" mass="35917">MEDSHEIVRSLRDAPPAHYVLKIESFSQLSEILSKKNVKRYESGEFEVGGYKWKLLLFPCGNEAEKGEAHISLYLAISEINSLPPRWDINANFTFFIYDQIRDKFLTVHDGRMRRFHALKTEWGFTQFLPLSVFNEISSGYLVDDCCSFGVEVFVNMGMGKVETLQILTEPKEKIFTWKIKGFTAKFVELYSDVFTRYHHQWKLLVYPKGDSRAKGEDLSLFLCLENCSSLQGRKLYAEFKLCVKNQLNDNHRVREAYNWFCASCTDWSWSDFMSLEHLRDSSKGFIENDTLIVEVNIRRVCVTKISL</sequence>
<dbReference type="PROSITE" id="PS50144">
    <property type="entry name" value="MATH"/>
    <property type="match status" value="2"/>
</dbReference>
<accession>A0A1Q3AZH5</accession>
<dbReference type="InterPro" id="IPR008974">
    <property type="entry name" value="TRAF-like"/>
</dbReference>
<name>A0A1Q3AZH5_CEPFO</name>
<evidence type="ECO:0000313" key="2">
    <source>
        <dbReference type="EMBL" id="GAV61161.1"/>
    </source>
</evidence>
<dbReference type="Pfam" id="PF22486">
    <property type="entry name" value="MATH_2"/>
    <property type="match status" value="2"/>
</dbReference>
<feature type="domain" description="MATH" evidence="1">
    <location>
        <begin position="173"/>
        <end position="298"/>
    </location>
</feature>
<protein>
    <submittedName>
        <fullName evidence="2">MATH domain-containing protein</fullName>
    </submittedName>
</protein>
<keyword evidence="3" id="KW-1185">Reference proteome</keyword>
<proteinExistence type="predicted"/>
<feature type="domain" description="MATH" evidence="1">
    <location>
        <begin position="16"/>
        <end position="153"/>
    </location>
</feature>
<dbReference type="Gene3D" id="2.60.210.10">
    <property type="entry name" value="Apoptosis, Tumor Necrosis Factor Receptor Associated Protein 2, Chain A"/>
    <property type="match status" value="2"/>
</dbReference>
<dbReference type="CDD" id="cd00121">
    <property type="entry name" value="MATH"/>
    <property type="match status" value="2"/>
</dbReference>
<gene>
    <name evidence="2" type="ORF">CFOL_v3_04689</name>
</gene>
<dbReference type="STRING" id="3775.A0A1Q3AZH5"/>
<dbReference type="InParanoid" id="A0A1Q3AZH5"/>
<dbReference type="OrthoDB" id="192247at2759"/>
<dbReference type="Proteomes" id="UP000187406">
    <property type="component" value="Unassembled WGS sequence"/>
</dbReference>
<dbReference type="AlphaFoldDB" id="A0A1Q3AZH5"/>
<dbReference type="SMART" id="SM00061">
    <property type="entry name" value="MATH"/>
    <property type="match status" value="2"/>
</dbReference>
<dbReference type="PANTHER" id="PTHR46162">
    <property type="entry name" value="TRAF-LIKE FAMILY PROTEIN"/>
    <property type="match status" value="1"/>
</dbReference>
<dbReference type="PANTHER" id="PTHR46162:SF2">
    <property type="entry name" value="ANKYRIN REPEAT-CONTAINING PROTEIN-RELATED"/>
    <property type="match status" value="1"/>
</dbReference>
<evidence type="ECO:0000259" key="1">
    <source>
        <dbReference type="PROSITE" id="PS50144"/>
    </source>
</evidence>
<dbReference type="SUPFAM" id="SSF49599">
    <property type="entry name" value="TRAF domain-like"/>
    <property type="match status" value="2"/>
</dbReference>
<comment type="caution">
    <text evidence="2">The sequence shown here is derived from an EMBL/GenBank/DDBJ whole genome shotgun (WGS) entry which is preliminary data.</text>
</comment>
<reference evidence="3" key="1">
    <citation type="submission" date="2016-04" db="EMBL/GenBank/DDBJ databases">
        <title>Cephalotus genome sequencing.</title>
        <authorList>
            <person name="Fukushima K."/>
            <person name="Hasebe M."/>
            <person name="Fang X."/>
        </authorList>
    </citation>
    <scope>NUCLEOTIDE SEQUENCE [LARGE SCALE GENOMIC DNA]</scope>
    <source>
        <strain evidence="3">cv. St1</strain>
    </source>
</reference>
<evidence type="ECO:0000313" key="3">
    <source>
        <dbReference type="Proteomes" id="UP000187406"/>
    </source>
</evidence>
<dbReference type="EMBL" id="BDDD01000186">
    <property type="protein sequence ID" value="GAV61161.1"/>
    <property type="molecule type" value="Genomic_DNA"/>
</dbReference>